<dbReference type="PROSITE" id="PS50208">
    <property type="entry name" value="CASPASE_P20"/>
    <property type="match status" value="1"/>
</dbReference>
<gene>
    <name evidence="2" type="ORF">KHA93_06635</name>
</gene>
<dbReference type="Pfam" id="PF00656">
    <property type="entry name" value="Peptidase_C14"/>
    <property type="match status" value="1"/>
</dbReference>
<organism evidence="2 3">
    <name type="scientific">Lederbergia citrisecunda</name>
    <dbReference type="NCBI Taxonomy" id="2833583"/>
    <lineage>
        <taxon>Bacteria</taxon>
        <taxon>Bacillati</taxon>
        <taxon>Bacillota</taxon>
        <taxon>Bacilli</taxon>
        <taxon>Bacillales</taxon>
        <taxon>Bacillaceae</taxon>
        <taxon>Lederbergia</taxon>
    </lineage>
</organism>
<dbReference type="AlphaFoldDB" id="A0A942TKW1"/>
<accession>A0A942TKW1</accession>
<name>A0A942TKW1_9BACI</name>
<evidence type="ECO:0000313" key="3">
    <source>
        <dbReference type="Proteomes" id="UP000682713"/>
    </source>
</evidence>
<proteinExistence type="predicted"/>
<dbReference type="GO" id="GO:0004197">
    <property type="term" value="F:cysteine-type endopeptidase activity"/>
    <property type="evidence" value="ECO:0007669"/>
    <property type="project" value="InterPro"/>
</dbReference>
<dbReference type="InterPro" id="IPR011600">
    <property type="entry name" value="Pept_C14_caspase"/>
</dbReference>
<dbReference type="PANTHER" id="PTHR22576">
    <property type="entry name" value="MUCOSA ASSOCIATED LYMPHOID TISSUE LYMPHOMA TRANSLOCATION PROTEIN 1/PARACASPASE"/>
    <property type="match status" value="1"/>
</dbReference>
<dbReference type="InterPro" id="IPR029030">
    <property type="entry name" value="Caspase-like_dom_sf"/>
</dbReference>
<dbReference type="InterPro" id="IPR001309">
    <property type="entry name" value="Pept_C14_p20"/>
</dbReference>
<comment type="caution">
    <text evidence="2">The sequence shown here is derived from an EMBL/GenBank/DDBJ whole genome shotgun (WGS) entry which is preliminary data.</text>
</comment>
<dbReference type="EMBL" id="JAGYPJ010000001">
    <property type="protein sequence ID" value="MBS4199328.1"/>
    <property type="molecule type" value="Genomic_DNA"/>
</dbReference>
<reference evidence="2 3" key="1">
    <citation type="submission" date="2021-05" db="EMBL/GenBank/DDBJ databases">
        <title>Novel Bacillus species.</title>
        <authorList>
            <person name="Liu G."/>
        </authorList>
    </citation>
    <scope>NUCLEOTIDE SEQUENCE [LARGE SCALE GENOMIC DNA]</scope>
    <source>
        <strain evidence="2 3">FJAT-49732</strain>
    </source>
</reference>
<dbReference type="GO" id="GO:0006508">
    <property type="term" value="P:proteolysis"/>
    <property type="evidence" value="ECO:0007669"/>
    <property type="project" value="InterPro"/>
</dbReference>
<dbReference type="Gene3D" id="3.40.50.1460">
    <property type="match status" value="1"/>
</dbReference>
<keyword evidence="3" id="KW-1185">Reference proteome</keyword>
<dbReference type="SUPFAM" id="SSF52129">
    <property type="entry name" value="Caspase-like"/>
    <property type="match status" value="1"/>
</dbReference>
<dbReference type="InterPro" id="IPR052039">
    <property type="entry name" value="Caspase-related_regulators"/>
</dbReference>
<evidence type="ECO:0000259" key="1">
    <source>
        <dbReference type="PROSITE" id="PS50208"/>
    </source>
</evidence>
<sequence>MIKNALIIGNADYEAMRKLKNPVNDVEDIGCILRKFNFEVIQAQNVNIEEMDRLVSEYKDIL</sequence>
<dbReference type="PANTHER" id="PTHR22576:SF37">
    <property type="entry name" value="MUCOSA-ASSOCIATED LYMPHOID TISSUE LYMPHOMA TRANSLOCATION PROTEIN 1"/>
    <property type="match status" value="1"/>
</dbReference>
<protein>
    <submittedName>
        <fullName evidence="2">Caspase family protein</fullName>
    </submittedName>
</protein>
<evidence type="ECO:0000313" key="2">
    <source>
        <dbReference type="EMBL" id="MBS4199328.1"/>
    </source>
</evidence>
<dbReference type="Proteomes" id="UP000682713">
    <property type="component" value="Unassembled WGS sequence"/>
</dbReference>
<feature type="domain" description="Caspase family p20" evidence="1">
    <location>
        <begin position="5"/>
        <end position="58"/>
    </location>
</feature>